<keyword evidence="7" id="KW-0354">Hemolysis</keyword>
<keyword evidence="7" id="KW-0204">Cytolysis</keyword>
<evidence type="ECO:0000256" key="2">
    <source>
        <dbReference type="ARBA" id="ARBA00022448"/>
    </source>
</evidence>
<evidence type="ECO:0000256" key="1">
    <source>
        <dbReference type="ARBA" id="ARBA00007613"/>
    </source>
</evidence>
<keyword evidence="5 7" id="KW-0472">Membrane</keyword>
<keyword evidence="6 7" id="KW-0998">Cell outer membrane</keyword>
<dbReference type="Proteomes" id="UP001158049">
    <property type="component" value="Unassembled WGS sequence"/>
</dbReference>
<comment type="similarity">
    <text evidence="1 7">Belongs to the outer membrane factor (OMF) (TC 1.B.17) family.</text>
</comment>
<evidence type="ECO:0000313" key="10">
    <source>
        <dbReference type="EMBL" id="SMP78582.1"/>
    </source>
</evidence>
<name>A0ABY1QR54_9BURK</name>
<dbReference type="SUPFAM" id="SSF56954">
    <property type="entry name" value="Outer membrane efflux proteins (OEP)"/>
    <property type="match status" value="1"/>
</dbReference>
<feature type="chain" id="PRO_5047546993" description="Protein CyaE" evidence="9">
    <location>
        <begin position="21"/>
        <end position="475"/>
    </location>
</feature>
<comment type="subcellular location">
    <subcellularLocation>
        <location evidence="7">Cell outer membrane</location>
        <topology evidence="7">Peripheral membrane protein</topology>
    </subcellularLocation>
</comment>
<evidence type="ECO:0000256" key="3">
    <source>
        <dbReference type="ARBA" id="ARBA00022452"/>
    </source>
</evidence>
<keyword evidence="8" id="KW-0175">Coiled coil</keyword>
<evidence type="ECO:0000256" key="9">
    <source>
        <dbReference type="SAM" id="SignalP"/>
    </source>
</evidence>
<evidence type="ECO:0000256" key="6">
    <source>
        <dbReference type="ARBA" id="ARBA00023237"/>
    </source>
</evidence>
<evidence type="ECO:0000256" key="7">
    <source>
        <dbReference type="PIRNR" id="PIRNR001892"/>
    </source>
</evidence>
<comment type="caution">
    <text evidence="10">The sequence shown here is derived from an EMBL/GenBank/DDBJ whole genome shotgun (WGS) entry which is preliminary data.</text>
</comment>
<keyword evidence="3" id="KW-1134">Transmembrane beta strand</keyword>
<keyword evidence="2 7" id="KW-0813">Transport</keyword>
<dbReference type="InterPro" id="IPR051906">
    <property type="entry name" value="TolC-like"/>
</dbReference>
<proteinExistence type="inferred from homology"/>
<dbReference type="PIRSF" id="PIRSF001892">
    <property type="entry name" value="CyaE"/>
    <property type="match status" value="1"/>
</dbReference>
<dbReference type="EMBL" id="FXUL01000029">
    <property type="protein sequence ID" value="SMP78582.1"/>
    <property type="molecule type" value="Genomic_DNA"/>
</dbReference>
<dbReference type="PROSITE" id="PS51257">
    <property type="entry name" value="PROKAR_LIPOPROTEIN"/>
    <property type="match status" value="1"/>
</dbReference>
<protein>
    <recommendedName>
        <fullName evidence="7">Protein CyaE</fullName>
    </recommendedName>
</protein>
<dbReference type="Gene3D" id="1.20.1600.10">
    <property type="entry name" value="Outer membrane efflux proteins (OEP)"/>
    <property type="match status" value="1"/>
</dbReference>
<feature type="signal peptide" evidence="9">
    <location>
        <begin position="1"/>
        <end position="20"/>
    </location>
</feature>
<comment type="function">
    <text evidence="7">CyaE is necessary for transport of calmodulin-sensitive adenylate cyclase-hemolysin (cyclolysin).</text>
</comment>
<dbReference type="Pfam" id="PF02321">
    <property type="entry name" value="OEP"/>
    <property type="match status" value="2"/>
</dbReference>
<keyword evidence="9" id="KW-0732">Signal</keyword>
<keyword evidence="4" id="KW-0812">Transmembrane</keyword>
<keyword evidence="11" id="KW-1185">Reference proteome</keyword>
<dbReference type="InterPro" id="IPR003423">
    <property type="entry name" value="OMP_efflux"/>
</dbReference>
<dbReference type="RefSeq" id="WP_283445126.1">
    <property type="nucleotide sequence ID" value="NZ_FXUL01000029.1"/>
</dbReference>
<evidence type="ECO:0000256" key="8">
    <source>
        <dbReference type="SAM" id="Coils"/>
    </source>
</evidence>
<dbReference type="InterPro" id="IPR028351">
    <property type="entry name" value="CyaE"/>
</dbReference>
<reference evidence="10 11" key="1">
    <citation type="submission" date="2017-05" db="EMBL/GenBank/DDBJ databases">
        <authorList>
            <person name="Varghese N."/>
            <person name="Submissions S."/>
        </authorList>
    </citation>
    <scope>NUCLEOTIDE SEQUENCE [LARGE SCALE GENOMIC DNA]</scope>
    <source>
        <strain evidence="10 11">DSM 26001</strain>
    </source>
</reference>
<gene>
    <name evidence="10" type="ORF">SAMN06295970_12921</name>
</gene>
<dbReference type="PANTHER" id="PTHR30026:SF20">
    <property type="entry name" value="OUTER MEMBRANE PROTEIN TOLC"/>
    <property type="match status" value="1"/>
</dbReference>
<feature type="coiled-coil region" evidence="8">
    <location>
        <begin position="363"/>
        <end position="422"/>
    </location>
</feature>
<organism evidence="10 11">
    <name type="scientific">Noviherbaspirillum suwonense</name>
    <dbReference type="NCBI Taxonomy" id="1224511"/>
    <lineage>
        <taxon>Bacteria</taxon>
        <taxon>Pseudomonadati</taxon>
        <taxon>Pseudomonadota</taxon>
        <taxon>Betaproteobacteria</taxon>
        <taxon>Burkholderiales</taxon>
        <taxon>Oxalobacteraceae</taxon>
        <taxon>Noviherbaspirillum</taxon>
    </lineage>
</organism>
<accession>A0ABY1QR54</accession>
<evidence type="ECO:0000313" key="11">
    <source>
        <dbReference type="Proteomes" id="UP001158049"/>
    </source>
</evidence>
<sequence length="475" mass="49930">MSARFQAVFLALCMSGSACAGDLMDRVFMPLADPLSTLPPVIVDGAMLPGDTTAHSCAAVAETPGALTLAAAVDLALCRNPQIAGAWAGIRVQAAGLGQAQAAYLPNVSASAGRQHSRTSLSGAGSDASTLSSNLMSVTLGWRLFDFGGRAAAARSAQALLDAALASHDASLQAVLAAVVQSYFDAQTAQSASQSRQRQEATASALLETVSRREQRGAAARTDTLQAATALARASLERSRADGAFRKSLAALVAVMGMPGTTRLTLADDLADPDDAVRGELDSWLAETQAQHPALQAARAQLASAQENIDTARAEGLPRLDFNTAHYRNGRPNQGATRNTQETVAGVTLTIPLFDGFSHTYKVRGAVAQAERKEADLRELEQQVAMDVAKALADASAALANLAASKTLLDAAEQARDSVQRRYDRDAADVRDLLGTQASVDEAQQERLRCLADWRSARLRLLAVAGRMGRWALVK</sequence>
<evidence type="ECO:0000256" key="5">
    <source>
        <dbReference type="ARBA" id="ARBA00023136"/>
    </source>
</evidence>
<evidence type="ECO:0000256" key="4">
    <source>
        <dbReference type="ARBA" id="ARBA00022692"/>
    </source>
</evidence>
<dbReference type="PANTHER" id="PTHR30026">
    <property type="entry name" value="OUTER MEMBRANE PROTEIN TOLC"/>
    <property type="match status" value="1"/>
</dbReference>